<evidence type="ECO:0000313" key="2">
    <source>
        <dbReference type="Proteomes" id="UP000028922"/>
    </source>
</evidence>
<name>A0A086CHN9_9CHRO</name>
<dbReference type="EMBL" id="JPSP01000004">
    <property type="protein sequence ID" value="KFF41703.1"/>
    <property type="molecule type" value="Genomic_DNA"/>
</dbReference>
<gene>
    <name evidence="1" type="ORF">ucyna2_00579</name>
</gene>
<reference evidence="1 2" key="1">
    <citation type="submission" date="2014-08" db="EMBL/GenBank/DDBJ databases">
        <title>Comparative genomics reveals surprising divergence of two closely related strains of uncultivated UCYN-A cyanobacteria.</title>
        <authorList>
            <person name="Bombar D."/>
            <person name="Heller P."/>
            <person name="Sanchez-Baracaldo P."/>
            <person name="Carter B.J."/>
            <person name="Zert J.P."/>
        </authorList>
    </citation>
    <scope>NUCLEOTIDE SEQUENCE [LARGE SCALE GENOMIC DNA]</scope>
</reference>
<organism evidence="1 2">
    <name type="scientific">Candidatus Atelocyanobacterium thalassa isolate SIO64986</name>
    <dbReference type="NCBI Taxonomy" id="1527444"/>
    <lineage>
        <taxon>Bacteria</taxon>
        <taxon>Bacillati</taxon>
        <taxon>Cyanobacteriota</taxon>
        <taxon>Cyanophyceae</taxon>
        <taxon>Oscillatoriophycideae</taxon>
        <taxon>Chroococcales</taxon>
        <taxon>Aphanothecaceae</taxon>
        <taxon>Candidatus Atelocyanobacterium</taxon>
        <taxon>Candidatus Atelocyanobacterium thalassae</taxon>
    </lineage>
</organism>
<protein>
    <submittedName>
        <fullName evidence="1">Uncharacterized protein</fullName>
    </submittedName>
</protein>
<evidence type="ECO:0000313" key="1">
    <source>
        <dbReference type="EMBL" id="KFF41703.1"/>
    </source>
</evidence>
<dbReference type="Proteomes" id="UP000028922">
    <property type="component" value="Unassembled WGS sequence"/>
</dbReference>
<comment type="caution">
    <text evidence="1">The sequence shown here is derived from an EMBL/GenBank/DDBJ whole genome shotgun (WGS) entry which is preliminary data.</text>
</comment>
<dbReference type="eggNOG" id="ENOG5032TU1">
    <property type="taxonomic scope" value="Bacteria"/>
</dbReference>
<accession>A0A086CHN9</accession>
<proteinExistence type="predicted"/>
<dbReference type="STRING" id="1527444.ucyna2_00579"/>
<dbReference type="AlphaFoldDB" id="A0A086CHN9"/>
<sequence>MILWLVIHVLFFFSTTLKEVSTLLDQILRSCNFYIIYEANDYLLAKENIDQVFFSKLVSIEIFIESTASKKNYIPINFIVKNDELPLNPNNHCYQRFQQIQTILNKNQKFHLAT</sequence>